<dbReference type="EMBL" id="JBHSOW010000110">
    <property type="protein sequence ID" value="MFC5652971.1"/>
    <property type="molecule type" value="Genomic_DNA"/>
</dbReference>
<evidence type="ECO:0008006" key="3">
    <source>
        <dbReference type="Google" id="ProtNLM"/>
    </source>
</evidence>
<dbReference type="Proteomes" id="UP001596047">
    <property type="component" value="Unassembled WGS sequence"/>
</dbReference>
<gene>
    <name evidence="1" type="ORF">ACFPYJ_28470</name>
</gene>
<sequence length="124" mass="12916">MPAFSSGPILNSGSNPSTSVKMLISNEDLAAAATIELEVFLVTISSTGAPKVPVAHQLFSLSPQQVATREVGIAGFPGYETQFNVTGSNVVIDVFATDADGRLNDAQRVLQPEESTISAITPVP</sequence>
<dbReference type="RefSeq" id="WP_379191634.1">
    <property type="nucleotide sequence ID" value="NZ_JBHSOW010000110.1"/>
</dbReference>
<reference evidence="2" key="1">
    <citation type="journal article" date="2019" name="Int. J. Syst. Evol. Microbiol.">
        <title>The Global Catalogue of Microorganisms (GCM) 10K type strain sequencing project: providing services to taxonomists for standard genome sequencing and annotation.</title>
        <authorList>
            <consortium name="The Broad Institute Genomics Platform"/>
            <consortium name="The Broad Institute Genome Sequencing Center for Infectious Disease"/>
            <person name="Wu L."/>
            <person name="Ma J."/>
        </authorList>
    </citation>
    <scope>NUCLEOTIDE SEQUENCE [LARGE SCALE GENOMIC DNA]</scope>
    <source>
        <strain evidence="2">CGMCC 1.3240</strain>
    </source>
</reference>
<accession>A0ABW0W468</accession>
<keyword evidence="2" id="KW-1185">Reference proteome</keyword>
<protein>
    <recommendedName>
        <fullName evidence="3">Exosporium protein C</fullName>
    </recommendedName>
</protein>
<evidence type="ECO:0000313" key="1">
    <source>
        <dbReference type="EMBL" id="MFC5652971.1"/>
    </source>
</evidence>
<comment type="caution">
    <text evidence="1">The sequence shown here is derived from an EMBL/GenBank/DDBJ whole genome shotgun (WGS) entry which is preliminary data.</text>
</comment>
<name>A0ABW0W468_9BACL</name>
<proteinExistence type="predicted"/>
<organism evidence="1 2">
    <name type="scientific">Paenibacillus solisilvae</name>
    <dbReference type="NCBI Taxonomy" id="2486751"/>
    <lineage>
        <taxon>Bacteria</taxon>
        <taxon>Bacillati</taxon>
        <taxon>Bacillota</taxon>
        <taxon>Bacilli</taxon>
        <taxon>Bacillales</taxon>
        <taxon>Paenibacillaceae</taxon>
        <taxon>Paenibacillus</taxon>
    </lineage>
</organism>
<evidence type="ECO:0000313" key="2">
    <source>
        <dbReference type="Proteomes" id="UP001596047"/>
    </source>
</evidence>